<dbReference type="AlphaFoldDB" id="A0A8J4UNE7"/>
<comment type="caution">
    <text evidence="2">The sequence shown here is derived from an EMBL/GenBank/DDBJ whole genome shotgun (WGS) entry which is preliminary data.</text>
</comment>
<gene>
    <name evidence="2" type="ORF">DAT39_007857</name>
</gene>
<dbReference type="Proteomes" id="UP000727407">
    <property type="component" value="Unassembled WGS sequence"/>
</dbReference>
<dbReference type="EMBL" id="QNUK01000090">
    <property type="protein sequence ID" value="KAF5902427.1"/>
    <property type="molecule type" value="Genomic_DNA"/>
</dbReference>
<evidence type="ECO:0000313" key="3">
    <source>
        <dbReference type="Proteomes" id="UP000727407"/>
    </source>
</evidence>
<feature type="signal peptide" evidence="1">
    <location>
        <begin position="1"/>
        <end position="25"/>
    </location>
</feature>
<evidence type="ECO:0000313" key="2">
    <source>
        <dbReference type="EMBL" id="KAF5902427.1"/>
    </source>
</evidence>
<organism evidence="2 3">
    <name type="scientific">Clarias magur</name>
    <name type="common">Asian catfish</name>
    <name type="synonym">Macropteronotus magur</name>
    <dbReference type="NCBI Taxonomy" id="1594786"/>
    <lineage>
        <taxon>Eukaryota</taxon>
        <taxon>Metazoa</taxon>
        <taxon>Chordata</taxon>
        <taxon>Craniata</taxon>
        <taxon>Vertebrata</taxon>
        <taxon>Euteleostomi</taxon>
        <taxon>Actinopterygii</taxon>
        <taxon>Neopterygii</taxon>
        <taxon>Teleostei</taxon>
        <taxon>Ostariophysi</taxon>
        <taxon>Siluriformes</taxon>
        <taxon>Clariidae</taxon>
        <taxon>Clarias</taxon>
    </lineage>
</organism>
<name>A0A8J4UNE7_CLAMG</name>
<feature type="non-terminal residue" evidence="2">
    <location>
        <position position="77"/>
    </location>
</feature>
<reference evidence="2" key="1">
    <citation type="submission" date="2020-07" db="EMBL/GenBank/DDBJ databases">
        <title>Clarias magur genome sequencing, assembly and annotation.</title>
        <authorList>
            <person name="Kushwaha B."/>
            <person name="Kumar R."/>
            <person name="Das P."/>
            <person name="Joshi C.G."/>
            <person name="Kumar D."/>
            <person name="Nagpure N.S."/>
            <person name="Pandey M."/>
            <person name="Agarwal S."/>
            <person name="Srivastava S."/>
            <person name="Singh M."/>
            <person name="Sahoo L."/>
            <person name="Jayasankar P."/>
            <person name="Meher P.K."/>
            <person name="Koringa P.G."/>
            <person name="Iquebal M.A."/>
            <person name="Das S.P."/>
            <person name="Bit A."/>
            <person name="Patnaik S."/>
            <person name="Patel N."/>
            <person name="Shah T.M."/>
            <person name="Hinsu A."/>
            <person name="Jena J.K."/>
        </authorList>
    </citation>
    <scope>NUCLEOTIDE SEQUENCE</scope>
    <source>
        <strain evidence="2">CIFAMagur01</strain>
        <tissue evidence="2">Testis</tissue>
    </source>
</reference>
<feature type="chain" id="PRO_5035162522" evidence="1">
    <location>
        <begin position="26"/>
        <end position="77"/>
    </location>
</feature>
<keyword evidence="3" id="KW-1185">Reference proteome</keyword>
<dbReference type="OrthoDB" id="660555at2759"/>
<evidence type="ECO:0000256" key="1">
    <source>
        <dbReference type="SAM" id="SignalP"/>
    </source>
</evidence>
<proteinExistence type="predicted"/>
<protein>
    <submittedName>
        <fullName evidence="2">Uncharacterized protein</fullName>
    </submittedName>
</protein>
<sequence>MTLRHLMRLLLFWSTLSLQTPDGSAVEMTHGVRKTNSKMSSEFPEEKPSTLQIEPKITISVILGNATELQCGNETRE</sequence>
<keyword evidence="1" id="KW-0732">Signal</keyword>
<accession>A0A8J4UNE7</accession>